<sequence>MKVYLKVDVPKLLMLPGLPIGTRNQNPHVYAEPDPSFGTEPSNTFLHGCLIRAPGFSFSARPRECLPQGFPAEIPGTCHFLDSYHHPGLPEDADLDAHITAGMADIEASNAQDGT</sequence>
<dbReference type="AlphaFoldDB" id="A0A9P0A9L2"/>
<accession>A0A9P0A9L2</accession>
<proteinExistence type="predicted"/>
<evidence type="ECO:0000313" key="2">
    <source>
        <dbReference type="Proteomes" id="UP001152759"/>
    </source>
</evidence>
<keyword evidence="2" id="KW-1185">Reference proteome</keyword>
<gene>
    <name evidence="1" type="ORF">BEMITA_LOCUS5835</name>
</gene>
<protein>
    <submittedName>
        <fullName evidence="1">Uncharacterized protein</fullName>
    </submittedName>
</protein>
<reference evidence="1" key="1">
    <citation type="submission" date="2021-12" db="EMBL/GenBank/DDBJ databases">
        <authorList>
            <person name="King R."/>
        </authorList>
    </citation>
    <scope>NUCLEOTIDE SEQUENCE</scope>
</reference>
<organism evidence="1 2">
    <name type="scientific">Bemisia tabaci</name>
    <name type="common">Sweetpotato whitefly</name>
    <name type="synonym">Aleurodes tabaci</name>
    <dbReference type="NCBI Taxonomy" id="7038"/>
    <lineage>
        <taxon>Eukaryota</taxon>
        <taxon>Metazoa</taxon>
        <taxon>Ecdysozoa</taxon>
        <taxon>Arthropoda</taxon>
        <taxon>Hexapoda</taxon>
        <taxon>Insecta</taxon>
        <taxon>Pterygota</taxon>
        <taxon>Neoptera</taxon>
        <taxon>Paraneoptera</taxon>
        <taxon>Hemiptera</taxon>
        <taxon>Sternorrhyncha</taxon>
        <taxon>Aleyrodoidea</taxon>
        <taxon>Aleyrodidae</taxon>
        <taxon>Aleyrodinae</taxon>
        <taxon>Bemisia</taxon>
    </lineage>
</organism>
<name>A0A9P0A9L2_BEMTA</name>
<evidence type="ECO:0000313" key="1">
    <source>
        <dbReference type="EMBL" id="CAH0386761.1"/>
    </source>
</evidence>
<dbReference type="Proteomes" id="UP001152759">
    <property type="component" value="Chromosome 3"/>
</dbReference>
<dbReference type="EMBL" id="OU963864">
    <property type="protein sequence ID" value="CAH0386761.1"/>
    <property type="molecule type" value="Genomic_DNA"/>
</dbReference>